<proteinExistence type="predicted"/>
<evidence type="ECO:0000256" key="1">
    <source>
        <dbReference type="ARBA" id="ARBA00004138"/>
    </source>
</evidence>
<dbReference type="OrthoDB" id="545169at2759"/>
<dbReference type="Pfam" id="PF24778">
    <property type="entry name" value="Ig-CFAP74_3rd"/>
    <property type="match status" value="1"/>
</dbReference>
<evidence type="ECO:0000259" key="9">
    <source>
        <dbReference type="Pfam" id="PF24778"/>
    </source>
</evidence>
<feature type="region of interest" description="Disordered" evidence="7">
    <location>
        <begin position="179"/>
        <end position="215"/>
    </location>
</feature>
<evidence type="ECO:0000259" key="10">
    <source>
        <dbReference type="Pfam" id="PF24798"/>
    </source>
</evidence>
<evidence type="ECO:0000259" key="8">
    <source>
        <dbReference type="Pfam" id="PF22544"/>
    </source>
</evidence>
<evidence type="ECO:0000256" key="7">
    <source>
        <dbReference type="SAM" id="MobiDB-lite"/>
    </source>
</evidence>
<dbReference type="InterPro" id="IPR053879">
    <property type="entry name" value="HYDIN_VesB_CFA65-like_Ig"/>
</dbReference>
<keyword evidence="12" id="KW-1185">Reference proteome</keyword>
<keyword evidence="11" id="KW-0282">Flagellum</keyword>
<dbReference type="Pfam" id="PF24798">
    <property type="entry name" value="Ig-CFAP74_4th"/>
    <property type="match status" value="1"/>
</dbReference>
<name>A0A2R5GZB5_9STRA</name>
<feature type="region of interest" description="Disordered" evidence="7">
    <location>
        <begin position="1091"/>
        <end position="1167"/>
    </location>
</feature>
<sequence>MDQGQGQAGETWSPRVEAERKHVVGGVVSAHKSLQECSRDREARAQVAVTEEAELELRQRTVELGEARKRLDEGQRALEDARAKIKLSAASGSQDDALRNLHAHVAMATREADEAERLRDVAAVRVHKLQPATAQLRKEAATQEAVLTEAAALRVRNEKKAAKQFLRARQAEAARAVQAGQARDAEDAAQIEAAKREREKARRRVMENKKAKQERLDQLQAQYDAEHRQRAQSILQLKKTTEAIQAETAGKIAQRKAREAREAQREQEEFNEILEAGGNPYEVFRRRKQDARVRATKERIKLRLRQSEMLLTKKMLAFDEYNRVKDDQEAKEKAYEEQYTKSLGRHAAEERTLEYMQSRTIGGVASVDPSGRTFRVQPSQVTTMKTHAFGLGEVQRHRGDIVDKIAAQPVNAGVRPIESLIPAKLRPFVPPQHLAPTGSQEALMPMTPKSRPESQGSAYGRAASSGGVSATQAEARALEHQMEAALGPPPGASILPEEANVGDARVEDERRLALDTALSSAHETAGLESPGDAAWSRKSKYTVRELSVFEEKMLRKARQEQLRNVVQDQVVWGKKFEGEAFLVKPSVLHYKDFIVGETYTKTFALTNVSFTFNSFKLLELPDDIKNFFTVSYEKPGRMSAGLSCKVRVDFEPKVNEDISVDLPFLAATGPFSVPIRCTTRKTRPALSREDLDFGTVVHGETKTLVVKIANEGALPCAFSTEGSCFEAGDLQIGTPAKESLHGYDATSLSITYAPQEDSPVDINCFLDFVFADGQRVRCNIVAATSKVPIHTASPELDFQCCVFGKLYRNKLVLRNRGSVALRAEIAPPKALRECVEFLPDMGFVQARNGPTDGHFDVQIKLRPSHDLVAWCDRTGNCVREEDPVFGQVVHVTVPISIRVPEQVLPVRLALTATLTSSDIVFSPSVLDFGSCYTTQSVAQTLELRNTSLLPQQYGFVKLRPQVSVQPSSGFGTLLPKESMCPKVIFSPSAAVEHNFTLTLRTDLNRVFQIPCKGEGVEPPLHFSNTTISFGACALGSRRTENLFLTNPASSKESRDFHIVLPAARFDHGLHISPQVGTLMPGESVRIEVELTAQTSKDGPCRTSIKDTASASADSDDGEFPAVEDATQEQKGDDEEENEASEVSGPEDMNSASKQLPPEVGMVSWSDPEQGEPWSKHCTWFARCFVRGFELPLMLQMNSVLVESDLVADLDDLQFSQVAVGHAKTLVLRLRNFGKRPAQLTSDTLNPMGPFVMVNALREIPVNGAHAIHIKFSPSSNKTFQEVLTIRSGAAKLDVQLCGEGVSPKLSVSLTNPTAAPEDADEVSFSSDQLVDFGDILVGETSIRPVFMQNKSVFGLDYAMRVAKDASIPRNLNGQDVFAIAQQRSSIPAMGLREVKICFQPDQERLGSHFGVFEVDVPNQIGKHTLRFRGRAWKHPIFAHMADEGSVAPRDRIADEFATSEDTAVLDYSLTSYFDNAEDGATLHVEIGSCAASRGGSFEFIEIPRTVQVDKPKGALKGGDRERIKLALQLDQPGCVGEHILVCVLTMDDQVKREVRLVLRKKLASD</sequence>
<feature type="domain" description="CFAP74 fourth Ig-like" evidence="10">
    <location>
        <begin position="921"/>
        <end position="1015"/>
    </location>
</feature>
<evidence type="ECO:0000256" key="3">
    <source>
        <dbReference type="ARBA" id="ARBA00022490"/>
    </source>
</evidence>
<gene>
    <name evidence="11" type="ORF">FCC1311_095972</name>
</gene>
<feature type="region of interest" description="Disordered" evidence="7">
    <location>
        <begin position="435"/>
        <end position="472"/>
    </location>
</feature>
<dbReference type="Gene3D" id="2.60.40.10">
    <property type="entry name" value="Immunoglobulins"/>
    <property type="match status" value="6"/>
</dbReference>
<feature type="coiled-coil region" evidence="6">
    <location>
        <begin position="64"/>
        <end position="118"/>
    </location>
</feature>
<keyword evidence="5" id="KW-0966">Cell projection</keyword>
<evidence type="ECO:0000313" key="11">
    <source>
        <dbReference type="EMBL" id="GBG33374.1"/>
    </source>
</evidence>
<evidence type="ECO:0000256" key="6">
    <source>
        <dbReference type="SAM" id="Coils"/>
    </source>
</evidence>
<dbReference type="Pfam" id="PF24771">
    <property type="entry name" value="Ig_CFAP74_1st"/>
    <property type="match status" value="1"/>
</dbReference>
<evidence type="ECO:0000256" key="4">
    <source>
        <dbReference type="ARBA" id="ARBA00023069"/>
    </source>
</evidence>
<accession>A0A2R5GZB5</accession>
<keyword evidence="6" id="KW-0175">Coiled coil</keyword>
<dbReference type="Pfam" id="PF22544">
    <property type="entry name" value="HYDIN_VesB_CFA65-like_Ig"/>
    <property type="match status" value="1"/>
</dbReference>
<dbReference type="InterPro" id="IPR056310">
    <property type="entry name" value="Ig-CFAP74_4th"/>
</dbReference>
<feature type="domain" description="HYDIN/VesB/CFA65-like Ig-like" evidence="8">
    <location>
        <begin position="1209"/>
        <end position="1287"/>
    </location>
</feature>
<evidence type="ECO:0000256" key="2">
    <source>
        <dbReference type="ARBA" id="ARBA00004496"/>
    </source>
</evidence>
<dbReference type="InterPro" id="IPR056307">
    <property type="entry name" value="Ig-CFAP74_3rd"/>
</dbReference>
<dbReference type="Proteomes" id="UP000241890">
    <property type="component" value="Unassembled WGS sequence"/>
</dbReference>
<comment type="subcellular location">
    <subcellularLocation>
        <location evidence="1">Cell projection</location>
        <location evidence="1">Cilium</location>
    </subcellularLocation>
    <subcellularLocation>
        <location evidence="2">Cytoplasm</location>
    </subcellularLocation>
</comment>
<feature type="compositionally biased region" description="Basic and acidic residues" evidence="7">
    <location>
        <begin position="193"/>
        <end position="215"/>
    </location>
</feature>
<comment type="caution">
    <text evidence="11">The sequence shown here is derived from an EMBL/GenBank/DDBJ whole genome shotgun (WGS) entry which is preliminary data.</text>
</comment>
<organism evidence="11 12">
    <name type="scientific">Hondaea fermentalgiana</name>
    <dbReference type="NCBI Taxonomy" id="2315210"/>
    <lineage>
        <taxon>Eukaryota</taxon>
        <taxon>Sar</taxon>
        <taxon>Stramenopiles</taxon>
        <taxon>Bigyra</taxon>
        <taxon>Labyrinthulomycetes</taxon>
        <taxon>Thraustochytrida</taxon>
        <taxon>Thraustochytriidae</taxon>
        <taxon>Hondaea</taxon>
    </lineage>
</organism>
<reference evidence="11 12" key="1">
    <citation type="submission" date="2017-12" db="EMBL/GenBank/DDBJ databases">
        <title>Sequencing, de novo assembly and annotation of complete genome of a new Thraustochytrid species, strain FCC1311.</title>
        <authorList>
            <person name="Sedici K."/>
            <person name="Godart F."/>
            <person name="Aiese Cigliano R."/>
            <person name="Sanseverino W."/>
            <person name="Barakat M."/>
            <person name="Ortet P."/>
            <person name="Marechal E."/>
            <person name="Cagnac O."/>
            <person name="Amato A."/>
        </authorList>
    </citation>
    <scope>NUCLEOTIDE SEQUENCE [LARGE SCALE GENOMIC DNA]</scope>
</reference>
<dbReference type="EMBL" id="BEYU01000154">
    <property type="protein sequence ID" value="GBG33374.1"/>
    <property type="molecule type" value="Genomic_DNA"/>
</dbReference>
<evidence type="ECO:0000256" key="5">
    <source>
        <dbReference type="ARBA" id="ARBA00023273"/>
    </source>
</evidence>
<protein>
    <submittedName>
        <fullName evidence="11">Cilia-and flagella-associated protein 74</fullName>
    </submittedName>
</protein>
<dbReference type="InParanoid" id="A0A2R5GZB5"/>
<feature type="compositionally biased region" description="Low complexity" evidence="7">
    <location>
        <begin position="456"/>
        <end position="470"/>
    </location>
</feature>
<dbReference type="PANTHER" id="PTHR22538:SF0">
    <property type="entry name" value="CILIA- AND FLAGELLA-ASSOCIATED PROTEIN 74"/>
    <property type="match status" value="1"/>
</dbReference>
<keyword evidence="3" id="KW-0963">Cytoplasm</keyword>
<dbReference type="PANTHER" id="PTHR22538">
    <property type="entry name" value="CILIA- AND FLAGELLA-ASSOCIATED PROTEIN 74"/>
    <property type="match status" value="1"/>
</dbReference>
<dbReference type="GO" id="GO:0005929">
    <property type="term" value="C:cilium"/>
    <property type="evidence" value="ECO:0007669"/>
    <property type="project" value="UniProtKB-SubCell"/>
</dbReference>
<feature type="domain" description="CFAP74 third Ig-like" evidence="9">
    <location>
        <begin position="791"/>
        <end position="915"/>
    </location>
</feature>
<dbReference type="GO" id="GO:0005737">
    <property type="term" value="C:cytoplasm"/>
    <property type="evidence" value="ECO:0007669"/>
    <property type="project" value="UniProtKB-SubCell"/>
</dbReference>
<keyword evidence="4" id="KW-0969">Cilium</keyword>
<dbReference type="InterPro" id="IPR013783">
    <property type="entry name" value="Ig-like_fold"/>
</dbReference>
<evidence type="ECO:0000313" key="12">
    <source>
        <dbReference type="Proteomes" id="UP000241890"/>
    </source>
</evidence>